<organism evidence="1 2">
    <name type="scientific">Agrococcus terreus</name>
    <dbReference type="NCBI Taxonomy" id="574649"/>
    <lineage>
        <taxon>Bacteria</taxon>
        <taxon>Bacillati</taxon>
        <taxon>Actinomycetota</taxon>
        <taxon>Actinomycetes</taxon>
        <taxon>Micrococcales</taxon>
        <taxon>Microbacteriaceae</taxon>
        <taxon>Agrococcus</taxon>
    </lineage>
</organism>
<name>A0ABQ2KEJ9_9MICO</name>
<dbReference type="Proteomes" id="UP000626982">
    <property type="component" value="Unassembled WGS sequence"/>
</dbReference>
<protein>
    <submittedName>
        <fullName evidence="1">Uncharacterized protein</fullName>
    </submittedName>
</protein>
<comment type="caution">
    <text evidence="1">The sequence shown here is derived from an EMBL/GenBank/DDBJ whole genome shotgun (WGS) entry which is preliminary data.</text>
</comment>
<proteinExistence type="predicted"/>
<accession>A0ABQ2KEJ9</accession>
<sequence length="76" mass="8339">MEDAAAVQGSRNDIGMVCRFRVGARESGPGPAACGAQDYRIRLSVGSVGRDKEKKIRTSSDEDVRFVWLPRTTRPT</sequence>
<evidence type="ECO:0000313" key="2">
    <source>
        <dbReference type="Proteomes" id="UP000626982"/>
    </source>
</evidence>
<keyword evidence="2" id="KW-1185">Reference proteome</keyword>
<evidence type="ECO:0000313" key="1">
    <source>
        <dbReference type="EMBL" id="GGN79899.1"/>
    </source>
</evidence>
<reference evidence="2" key="1">
    <citation type="journal article" date="2019" name="Int. J. Syst. Evol. Microbiol.">
        <title>The Global Catalogue of Microorganisms (GCM) 10K type strain sequencing project: providing services to taxonomists for standard genome sequencing and annotation.</title>
        <authorList>
            <consortium name="The Broad Institute Genomics Platform"/>
            <consortium name="The Broad Institute Genome Sequencing Center for Infectious Disease"/>
            <person name="Wu L."/>
            <person name="Ma J."/>
        </authorList>
    </citation>
    <scope>NUCLEOTIDE SEQUENCE [LARGE SCALE GENOMIC DNA]</scope>
    <source>
        <strain evidence="2">CGMCC 1.6960</strain>
    </source>
</reference>
<gene>
    <name evidence="1" type="ORF">GCM10010968_07250</name>
</gene>
<dbReference type="EMBL" id="BMLM01000001">
    <property type="protein sequence ID" value="GGN79899.1"/>
    <property type="molecule type" value="Genomic_DNA"/>
</dbReference>